<dbReference type="OrthoDB" id="3891782at2759"/>
<evidence type="ECO:0000256" key="1">
    <source>
        <dbReference type="SAM" id="MobiDB-lite"/>
    </source>
</evidence>
<organism evidence="2 3">
    <name type="scientific">Aspergillus parasiticus (strain ATCC 56775 / NRRL 5862 / SRRC 143 / SU-1)</name>
    <dbReference type="NCBI Taxonomy" id="1403190"/>
    <lineage>
        <taxon>Eukaryota</taxon>
        <taxon>Fungi</taxon>
        <taxon>Dikarya</taxon>
        <taxon>Ascomycota</taxon>
        <taxon>Pezizomycotina</taxon>
        <taxon>Eurotiomycetes</taxon>
        <taxon>Eurotiomycetidae</taxon>
        <taxon>Eurotiales</taxon>
        <taxon>Aspergillaceae</taxon>
        <taxon>Aspergillus</taxon>
        <taxon>Aspergillus subgen. Circumdati</taxon>
    </lineage>
</organism>
<proteinExistence type="predicted"/>
<evidence type="ECO:0000313" key="3">
    <source>
        <dbReference type="Proteomes" id="UP000033540"/>
    </source>
</evidence>
<dbReference type="EMBL" id="JZEE01000573">
    <property type="protein sequence ID" value="KJK63406.1"/>
    <property type="molecule type" value="Genomic_DNA"/>
</dbReference>
<comment type="caution">
    <text evidence="2">The sequence shown here is derived from an EMBL/GenBank/DDBJ whole genome shotgun (WGS) entry which is preliminary data.</text>
</comment>
<dbReference type="AlphaFoldDB" id="A0A0F0I8E3"/>
<protein>
    <submittedName>
        <fullName evidence="2">Intermediate filament protein</fullName>
    </submittedName>
</protein>
<name>A0A0F0I8E3_ASPPU</name>
<feature type="compositionally biased region" description="Polar residues" evidence="1">
    <location>
        <begin position="172"/>
        <end position="182"/>
    </location>
</feature>
<gene>
    <name evidence="2" type="ORF">P875_00033715</name>
</gene>
<evidence type="ECO:0000313" key="2">
    <source>
        <dbReference type="EMBL" id="KJK63406.1"/>
    </source>
</evidence>
<sequence>MTTTSQNPPWVLSKAVIVYTPDFDVSCRASLRIFHDETADRGSITLSITADLANPRVRSQQRRPLFTWFGSHDPGACHQCFGSLNPEFDTPRQCGDKELHKLERFSQALRGRSLEAEPFDHARHRTVQKDWHVFCISPDPPPYCQESVSEQVKHVDPPPYYPVPLDNKTRKTTLLSSPQSRGSPTEPDTPSTLPPSPPSLSSIRPTSFTHASSPGRTDRTRLARLVRELNSLSDGQVRKVLIASRHDHLLAKPNDVDSDLPSESEKVGFAKDEPITRRRLEQYIEMIIKRHISPIVDEIVDSAVSASRDQFFDECKTNEAEFREQVDDGNSEVRTMANECMKEMQEEAQKHIYEIEQQAQQCINDIQNQGIQAEMSAEKNMAKLKSWFNASLQSLLDSKSGSHELDADVRRIREKISELGRHRIAKREQALNFIPHDLSIGVISSGCHIQHVLWIERRGSQLPKGLRQESVQRGGRVDMMGCSVSQSGSVPVKMAEATDKFTSSIAADFPSFTQELH</sequence>
<feature type="region of interest" description="Disordered" evidence="1">
    <location>
        <begin position="147"/>
        <end position="219"/>
    </location>
</feature>
<dbReference type="Proteomes" id="UP000033540">
    <property type="component" value="Unassembled WGS sequence"/>
</dbReference>
<reference evidence="2 3" key="1">
    <citation type="submission" date="2015-02" db="EMBL/GenBank/DDBJ databases">
        <title>Draft genome sequence of Aspergillus parasiticus SU-1.</title>
        <authorList>
            <person name="Yu J."/>
            <person name="Fedorova N."/>
            <person name="Yin Y."/>
            <person name="Losada L."/>
            <person name="Zafar N."/>
            <person name="Taujale R."/>
            <person name="Ehrlich K.C."/>
            <person name="Bhatnagar D."/>
            <person name="Cleveland T.E."/>
            <person name="Bennett J.W."/>
            <person name="Nierman W.C."/>
        </authorList>
    </citation>
    <scope>NUCLEOTIDE SEQUENCE [LARGE SCALE GENOMIC DNA]</scope>
    <source>
        <strain evidence="3">ATCC 56775 / NRRL 5862 / SRRC 143 / SU-1</strain>
    </source>
</reference>
<accession>A0A0F0I8E3</accession>